<keyword evidence="1" id="KW-0732">Signal</keyword>
<dbReference type="EMBL" id="CP136522">
    <property type="protein sequence ID" value="WOT05813.1"/>
    <property type="molecule type" value="Genomic_DNA"/>
</dbReference>
<dbReference type="Gene3D" id="2.60.40.3100">
    <property type="entry name" value="Arylsulphate sulphotransferase monomer, N-terminal domain"/>
    <property type="match status" value="1"/>
</dbReference>
<evidence type="ECO:0000256" key="1">
    <source>
        <dbReference type="SAM" id="SignalP"/>
    </source>
</evidence>
<evidence type="ECO:0000259" key="2">
    <source>
        <dbReference type="Pfam" id="PF17425"/>
    </source>
</evidence>
<dbReference type="RefSeq" id="WP_310470077.1">
    <property type="nucleotide sequence ID" value="NZ_CP136522.1"/>
</dbReference>
<name>A0ABZ0JZT0_9GAMM</name>
<dbReference type="PANTHER" id="PTHR35340">
    <property type="entry name" value="PQQ ENZYME REPEAT PROTEIN-RELATED"/>
    <property type="match status" value="1"/>
</dbReference>
<reference evidence="3 4" key="1">
    <citation type="submission" date="2023-10" db="EMBL/GenBank/DDBJ databases">
        <title>Complete genome sequence of Shewanella sp. DAU334.</title>
        <authorList>
            <person name="Lee Y.-S."/>
            <person name="Jeong H.-R."/>
            <person name="Hwang E.-J."/>
            <person name="Choi Y.-L."/>
            <person name="Kim G.-D."/>
        </authorList>
    </citation>
    <scope>NUCLEOTIDE SEQUENCE [LARGE SCALE GENOMIC DNA]</scope>
    <source>
        <strain evidence="3 4">DAU334</strain>
    </source>
</reference>
<dbReference type="InterPro" id="IPR010262">
    <property type="entry name" value="Arylsulfotransferase_bact"/>
</dbReference>
<sequence>MKKCIIASVVSLALLSSANVMSAGFKAAPAVGELGAMLVNPYGNSPLTALLDLHSKKPTDVKVTVHGKGKNGVDIEYPVGPETVMHHDGIPIFGLYPDYKNNVTVEYKLDGKKIKEDYKVITSPIVNKYIDNRNVARLQDVEVKTVAKGFEDRLYMVNSHTLTQQGSQMHWSGPKPKGAVLQASSPSTGALPFDAPPMIYIVDTQGEYRWWLNQDAVYDATQLDIKKRGYMMGLKDTGDGDISFVQGQRWGNFDLMGKIQANDLPRGYVDLSHATEIMDNGHRLVRAAKANYVNKAGDTVHTLRDHILELDEKGHLVDVWNIGLIMDPFRDSLMKALDIGAVCVNVDMEHVGETLDIDIDAPYGDIPGVGQGRNWAHINSIDYDPKDDSIILSFRHQGVAKITRDKKLKWILAPSEGWRDGWKEKLLKPVDSDGNPIECTSKGVCEGDFDFSYTQHTAWLSSKGTLTVFDNGDGRGLEQPALKTMKYSRFVEYKIDEEKGTVEQVWEYGKERGYDWYSPITSVVDYQADRNTMFGFGGSVHLFNKGERNIGKINEIDYDTKEVKVEINVLSDKPNTPHYRALIIDAESMFGR</sequence>
<feature type="domain" description="Arylsulfotransferase N-terminal" evidence="2">
    <location>
        <begin position="37"/>
        <end position="122"/>
    </location>
</feature>
<accession>A0ABZ0JZT0</accession>
<dbReference type="Pfam" id="PF17425">
    <property type="entry name" value="Arylsulfotran_N"/>
    <property type="match status" value="1"/>
</dbReference>
<evidence type="ECO:0000313" key="3">
    <source>
        <dbReference type="EMBL" id="WOT05813.1"/>
    </source>
</evidence>
<dbReference type="PANTHER" id="PTHR35340:SF10">
    <property type="entry name" value="CYTOPLASMIC PROTEIN"/>
    <property type="match status" value="1"/>
</dbReference>
<gene>
    <name evidence="3" type="ORF">RGE70_03005</name>
</gene>
<dbReference type="InterPro" id="IPR053143">
    <property type="entry name" value="Arylsulfate_ST"/>
</dbReference>
<protein>
    <submittedName>
        <fullName evidence="3">Aryl-sulfate sulfotransferase</fullName>
    </submittedName>
</protein>
<dbReference type="InterPro" id="IPR038477">
    <property type="entry name" value="ASST_N_sf"/>
</dbReference>
<feature type="signal peptide" evidence="1">
    <location>
        <begin position="1"/>
        <end position="22"/>
    </location>
</feature>
<proteinExistence type="predicted"/>
<keyword evidence="4" id="KW-1185">Reference proteome</keyword>
<organism evidence="3 4">
    <name type="scientific">Shewanella youngdeokensis</name>
    <dbReference type="NCBI Taxonomy" id="2999068"/>
    <lineage>
        <taxon>Bacteria</taxon>
        <taxon>Pseudomonadati</taxon>
        <taxon>Pseudomonadota</taxon>
        <taxon>Gammaproteobacteria</taxon>
        <taxon>Alteromonadales</taxon>
        <taxon>Shewanellaceae</taxon>
        <taxon>Shewanella</taxon>
    </lineage>
</organism>
<dbReference type="Proteomes" id="UP001529491">
    <property type="component" value="Chromosome"/>
</dbReference>
<feature type="chain" id="PRO_5046645199" evidence="1">
    <location>
        <begin position="23"/>
        <end position="592"/>
    </location>
</feature>
<dbReference type="InterPro" id="IPR035391">
    <property type="entry name" value="Arylsulfotran_N"/>
</dbReference>
<dbReference type="Pfam" id="PF05935">
    <property type="entry name" value="Arylsulfotrans"/>
    <property type="match status" value="1"/>
</dbReference>
<evidence type="ECO:0000313" key="4">
    <source>
        <dbReference type="Proteomes" id="UP001529491"/>
    </source>
</evidence>